<accession>A0ACC2AMN2</accession>
<name>A0ACC2AMN2_DIPCM</name>
<protein>
    <submittedName>
        <fullName evidence="1">Uncharacterized protein</fullName>
    </submittedName>
</protein>
<dbReference type="EMBL" id="CM055111">
    <property type="protein sequence ID" value="KAJ7518812.1"/>
    <property type="molecule type" value="Genomic_DNA"/>
</dbReference>
<comment type="caution">
    <text evidence="1">The sequence shown here is derived from an EMBL/GenBank/DDBJ whole genome shotgun (WGS) entry which is preliminary data.</text>
</comment>
<organism evidence="1 2">
    <name type="scientific">Diphasiastrum complanatum</name>
    <name type="common">Issler's clubmoss</name>
    <name type="synonym">Lycopodium complanatum</name>
    <dbReference type="NCBI Taxonomy" id="34168"/>
    <lineage>
        <taxon>Eukaryota</taxon>
        <taxon>Viridiplantae</taxon>
        <taxon>Streptophyta</taxon>
        <taxon>Embryophyta</taxon>
        <taxon>Tracheophyta</taxon>
        <taxon>Lycopodiopsida</taxon>
        <taxon>Lycopodiales</taxon>
        <taxon>Lycopodiaceae</taxon>
        <taxon>Lycopodioideae</taxon>
        <taxon>Diphasiastrum</taxon>
    </lineage>
</organism>
<evidence type="ECO:0000313" key="2">
    <source>
        <dbReference type="Proteomes" id="UP001162992"/>
    </source>
</evidence>
<dbReference type="Proteomes" id="UP001162992">
    <property type="component" value="Chromosome 20"/>
</dbReference>
<proteinExistence type="predicted"/>
<sequence length="629" mass="71371">MVSVVYDWIPLSSKSFGYEDIMGNGSFQHDKNRFNVGNSKKLKRDWSDFVGNDVSGLNTFSGEYYQNGLFSPLVDYLGYNFANESKKIVTEKNVFDYGYLKDSTEDITSFMEQMLEPETEKNTDMKLYSEGLERVRDEYDTGCELNSKPYHDEFKARNIESCWMTGGQDWNGARGVASHDVVVENQYSFQQRKVYALKGGLEEMRQFYEYDDSKMDHHSTPYNKSQDTADIDMSLKESQTRHAEYSGYAYGVEEDYNDTLLVHLLIACAEAVSNDSKDLAAVILARLHDLVSFTGNTIQRVAYYFTQSFQYLLDGINDIAKTVEKSENSLGAFQILYEVLPYAKFAHFTANQAILEAIEGESQVHIVDFDILEGLQWPPFMKALALRSEEIPSLRITAIGREQPGNAMHSSIRDTGRRLSEFAETLGIPFQFEEVVVEAGHECDLSALNICQDEALAVNCMFGLPHMPPRGTKSISAFLTAVSRMHPKVLILGEELVRGELTDFMSLFKEILHHHCAVFNSLEASLCMQSLARLMVECLVFAPRICDMVGSMASKESEDGDWKSHKSRLAEEAGFQAMKISDYNRCQANLLLDMFKDGYSIEEEHDQVVLCWDERQIVSVSEWAQPLLS</sequence>
<evidence type="ECO:0000313" key="1">
    <source>
        <dbReference type="EMBL" id="KAJ7518812.1"/>
    </source>
</evidence>
<reference evidence="2" key="1">
    <citation type="journal article" date="2024" name="Proc. Natl. Acad. Sci. U.S.A.">
        <title>Extraordinary preservation of gene collinearity over three hundred million years revealed in homosporous lycophytes.</title>
        <authorList>
            <person name="Li C."/>
            <person name="Wickell D."/>
            <person name="Kuo L.Y."/>
            <person name="Chen X."/>
            <person name="Nie B."/>
            <person name="Liao X."/>
            <person name="Peng D."/>
            <person name="Ji J."/>
            <person name="Jenkins J."/>
            <person name="Williams M."/>
            <person name="Shu S."/>
            <person name="Plott C."/>
            <person name="Barry K."/>
            <person name="Rajasekar S."/>
            <person name="Grimwood J."/>
            <person name="Han X."/>
            <person name="Sun S."/>
            <person name="Hou Z."/>
            <person name="He W."/>
            <person name="Dai G."/>
            <person name="Sun C."/>
            <person name="Schmutz J."/>
            <person name="Leebens-Mack J.H."/>
            <person name="Li F.W."/>
            <person name="Wang L."/>
        </authorList>
    </citation>
    <scope>NUCLEOTIDE SEQUENCE [LARGE SCALE GENOMIC DNA]</scope>
    <source>
        <strain evidence="2">cv. PW_Plant_1</strain>
    </source>
</reference>
<gene>
    <name evidence="1" type="ORF">O6H91_20G009400</name>
</gene>
<keyword evidence="2" id="KW-1185">Reference proteome</keyword>